<organism evidence="2 3">
    <name type="scientific">Paramecium sonneborni</name>
    <dbReference type="NCBI Taxonomy" id="65129"/>
    <lineage>
        <taxon>Eukaryota</taxon>
        <taxon>Sar</taxon>
        <taxon>Alveolata</taxon>
        <taxon>Ciliophora</taxon>
        <taxon>Intramacronucleata</taxon>
        <taxon>Oligohymenophorea</taxon>
        <taxon>Peniculida</taxon>
        <taxon>Parameciidae</taxon>
        <taxon>Paramecium</taxon>
    </lineage>
</organism>
<comment type="caution">
    <text evidence="2">The sequence shown here is derived from an EMBL/GenBank/DDBJ whole genome shotgun (WGS) entry which is preliminary data.</text>
</comment>
<dbReference type="EMBL" id="CAJJDN010000134">
    <property type="protein sequence ID" value="CAD8121859.1"/>
    <property type="molecule type" value="Genomic_DNA"/>
</dbReference>
<feature type="compositionally biased region" description="Basic and acidic residues" evidence="1">
    <location>
        <begin position="281"/>
        <end position="300"/>
    </location>
</feature>
<evidence type="ECO:0000256" key="1">
    <source>
        <dbReference type="SAM" id="MobiDB-lite"/>
    </source>
</evidence>
<accession>A0A8S1R2L5</accession>
<reference evidence="2" key="1">
    <citation type="submission" date="2021-01" db="EMBL/GenBank/DDBJ databases">
        <authorList>
            <consortium name="Genoscope - CEA"/>
            <person name="William W."/>
        </authorList>
    </citation>
    <scope>NUCLEOTIDE SEQUENCE</scope>
</reference>
<dbReference type="OrthoDB" id="345735at2759"/>
<gene>
    <name evidence="2" type="ORF">PSON_ATCC_30995.1.T1340161</name>
</gene>
<dbReference type="AlphaFoldDB" id="A0A8S1R2L5"/>
<dbReference type="Proteomes" id="UP000692954">
    <property type="component" value="Unassembled WGS sequence"/>
</dbReference>
<protein>
    <submittedName>
        <fullName evidence="2">Uncharacterized protein</fullName>
    </submittedName>
</protein>
<proteinExistence type="predicted"/>
<sequence>MGFSYVLFPLCFQAKKKGQLFSFFYLQSINGFVNVINKYAFLKSESKKINSSFISTITEQLSRIDPKYLHALCRKSNNSQFLYSAIVYNFKINQAIQANLTKHYNTQIKLQRLILITSLRYIREYQFEIQSQYNLLKAFNFYFFYYETITQKQSNIYLHLHRLMESNMMYFQRICIQFQYVKDKKHGFGDFTFKMDISIKKVIGLKLQYVEKVNSQKEKVQNGWVYIRQFKILQLKQYIFLILLLNQFYVTSCKFCAEIQQIVMKIREKKKSVDEQIDEETRNIYSEKEDMNIEQTKDFDPSQCEGA</sequence>
<keyword evidence="3" id="KW-1185">Reference proteome</keyword>
<evidence type="ECO:0000313" key="2">
    <source>
        <dbReference type="EMBL" id="CAD8121859.1"/>
    </source>
</evidence>
<evidence type="ECO:0000313" key="3">
    <source>
        <dbReference type="Proteomes" id="UP000692954"/>
    </source>
</evidence>
<name>A0A8S1R2L5_9CILI</name>
<feature type="region of interest" description="Disordered" evidence="1">
    <location>
        <begin position="281"/>
        <end position="307"/>
    </location>
</feature>